<dbReference type="Pfam" id="PF13041">
    <property type="entry name" value="PPR_2"/>
    <property type="match status" value="1"/>
</dbReference>
<dbReference type="InParanoid" id="M0Y906"/>
<reference evidence="1" key="3">
    <citation type="submission" date="2022-01" db="UniProtKB">
        <authorList>
            <consortium name="EnsemblPlants"/>
        </authorList>
    </citation>
    <scope>IDENTIFICATION</scope>
    <source>
        <strain evidence="1">subsp. vulgare</strain>
    </source>
</reference>
<dbReference type="KEGG" id="hvg:123404502"/>
<dbReference type="ExpressionAtlas" id="M0Y906">
    <property type="expression patterns" value="baseline"/>
</dbReference>
<dbReference type="RefSeq" id="XP_044954369.1">
    <property type="nucleotide sequence ID" value="XM_045098434.1"/>
</dbReference>
<dbReference type="EnsemblPlants" id="HORVU.MOREX.r3.6HG0566240.1">
    <property type="protein sequence ID" value="HORVU.MOREX.r3.6HG0566240.1.CDS1"/>
    <property type="gene ID" value="HORVU.MOREX.r3.6HG0566240"/>
</dbReference>
<accession>M0Y906</accession>
<dbReference type="eggNOG" id="KOG4197">
    <property type="taxonomic scope" value="Eukaryota"/>
</dbReference>
<dbReference type="InterPro" id="IPR011990">
    <property type="entry name" value="TPR-like_helical_dom_sf"/>
</dbReference>
<dbReference type="InterPro" id="IPR002885">
    <property type="entry name" value="PPR_rpt"/>
</dbReference>
<dbReference type="PROSITE" id="PS51375">
    <property type="entry name" value="PPR"/>
    <property type="match status" value="3"/>
</dbReference>
<name>M0Y906_HORVV</name>
<dbReference type="FunFam" id="1.25.40.10:FF:000090">
    <property type="entry name" value="Pentatricopeptide repeat-containing protein, chloroplastic"/>
    <property type="match status" value="1"/>
</dbReference>
<dbReference type="NCBIfam" id="TIGR00756">
    <property type="entry name" value="PPR"/>
    <property type="match status" value="4"/>
</dbReference>
<dbReference type="PaxDb" id="4513-MLOC_6687.3"/>
<dbReference type="AlphaFoldDB" id="M0Y906"/>
<evidence type="ECO:0008006" key="3">
    <source>
        <dbReference type="Google" id="ProtNLM"/>
    </source>
</evidence>
<reference evidence="2" key="1">
    <citation type="journal article" date="2012" name="Nature">
        <title>A physical, genetic and functional sequence assembly of the barley genome.</title>
        <authorList>
            <consortium name="The International Barley Genome Sequencing Consortium"/>
            <person name="Mayer K.F."/>
            <person name="Waugh R."/>
            <person name="Brown J.W."/>
            <person name="Schulman A."/>
            <person name="Langridge P."/>
            <person name="Platzer M."/>
            <person name="Fincher G.B."/>
            <person name="Muehlbauer G.J."/>
            <person name="Sato K."/>
            <person name="Close T.J."/>
            <person name="Wise R.P."/>
            <person name="Stein N."/>
        </authorList>
    </citation>
    <scope>NUCLEOTIDE SEQUENCE [LARGE SCALE GENOMIC DNA]</scope>
    <source>
        <strain evidence="2">cv. Morex</strain>
    </source>
</reference>
<dbReference type="RefSeq" id="XP_044954371.1">
    <property type="nucleotide sequence ID" value="XM_045098436.1"/>
</dbReference>
<dbReference type="GO" id="GO:0003723">
    <property type="term" value="F:RNA binding"/>
    <property type="evidence" value="ECO:0007669"/>
    <property type="project" value="InterPro"/>
</dbReference>
<dbReference type="Gramene" id="HORVU.MOREX.r3.6HG0566240.1">
    <property type="protein sequence ID" value="HORVU.MOREX.r3.6HG0566240.1.CDS1"/>
    <property type="gene ID" value="HORVU.MOREX.r3.6HG0566240"/>
</dbReference>
<dbReference type="InterPro" id="IPR046960">
    <property type="entry name" value="PPR_At4g14850-like_plant"/>
</dbReference>
<dbReference type="Gramene" id="HORVU.MOREX.r2.6HG0469390.1">
    <property type="protein sequence ID" value="HORVU.MOREX.r2.6HG0469390.1.CDS.1"/>
    <property type="gene ID" value="HORVU.MOREX.r2.6HG0469390"/>
</dbReference>
<dbReference type="Gene3D" id="1.25.40.10">
    <property type="entry name" value="Tetratricopeptide repeat domain"/>
    <property type="match status" value="2"/>
</dbReference>
<dbReference type="Proteomes" id="UP000011116">
    <property type="component" value="Chromosome 6H"/>
</dbReference>
<dbReference type="Pfam" id="PF20431">
    <property type="entry name" value="E_motif"/>
    <property type="match status" value="1"/>
</dbReference>
<reference evidence="1" key="2">
    <citation type="submission" date="2020-10" db="EMBL/GenBank/DDBJ databases">
        <authorList>
            <person name="Scholz U."/>
            <person name="Mascher M."/>
            <person name="Fiebig A."/>
        </authorList>
    </citation>
    <scope>NUCLEOTIDE SEQUENCE [LARGE SCALE GENOMIC DNA]</scope>
    <source>
        <strain evidence="1">cv. Morex</strain>
    </source>
</reference>
<dbReference type="STRING" id="112509.M0Y906"/>
<dbReference type="RefSeq" id="XP_044954372.1">
    <property type="nucleotide sequence ID" value="XM_045098437.1"/>
</dbReference>
<dbReference type="SMR" id="M0Y906"/>
<dbReference type="RefSeq" id="XP_044954368.1">
    <property type="nucleotide sequence ID" value="XM_045098433.1"/>
</dbReference>
<dbReference type="PANTHER" id="PTHR47926:SF411">
    <property type="entry name" value="PENTATRICOPEPTIDE REPEAT-CONTAINING PROTEIN"/>
    <property type="match status" value="1"/>
</dbReference>
<proteinExistence type="predicted"/>
<evidence type="ECO:0000313" key="2">
    <source>
        <dbReference type="Proteomes" id="UP000011116"/>
    </source>
</evidence>
<gene>
    <name evidence="1" type="primary">LOC123404502</name>
</gene>
<protein>
    <recommendedName>
        <fullName evidence="3">Pentatricopeptide repeat-containing protein</fullName>
    </recommendedName>
</protein>
<organism evidence="1 2">
    <name type="scientific">Hordeum vulgare subsp. vulgare</name>
    <name type="common">Domesticated barley</name>
    <dbReference type="NCBI Taxonomy" id="112509"/>
    <lineage>
        <taxon>Eukaryota</taxon>
        <taxon>Viridiplantae</taxon>
        <taxon>Streptophyta</taxon>
        <taxon>Embryophyta</taxon>
        <taxon>Tracheophyta</taxon>
        <taxon>Spermatophyta</taxon>
        <taxon>Magnoliopsida</taxon>
        <taxon>Liliopsida</taxon>
        <taxon>Poales</taxon>
        <taxon>Poaceae</taxon>
        <taxon>BOP clade</taxon>
        <taxon>Pooideae</taxon>
        <taxon>Triticodae</taxon>
        <taxon>Triticeae</taxon>
        <taxon>Hordeinae</taxon>
        <taxon>Hordeum</taxon>
    </lineage>
</organism>
<keyword evidence="2" id="KW-1185">Reference proteome</keyword>
<dbReference type="GeneID" id="123404502"/>
<sequence length="503" mass="54570">MLELLGLNEELSNFSQKKNHHSSMRLRFASMAPPRPSPPLPAWAAANALFRRHRRLLPLLLPPASLCPFLPVLSHCIVSGLAGNPFVASRLILASSRLSLTFSLLLLSHLPASSFSPFSFNSLMRASPPIVALNLFEQMRRRGVPADNYTLPFLIHACSGGDTPLGQSLHGKSVRLGYSSHIFTQTALMNMYFGCGLAVPAGRVFDEMQARDVVAWTGMVSGYVDSGMHLQAAEIFREMRRGEEVARPNVATLVSVASAYAGLGSLEYAKGLHGYVEKVGLRGDLIVTNALMDMYGKCGSMESARALFDFMHEKDLLSWTTMISGLASHGHGYEAVALFLSMREAGVVPDSTTFIVVLSACSHAGLVDEGISIFNSMASEYKVNPGIKHYGCMVDLFSRAGLLSRAYELIDSMPFEPNLAILGALLSACSVNNELEIGELVLKKIDSVCSYKGGAGVLLSNIYANQNLWHEVDSIRTKIRNGTIPRKPPGQSSVASEVPFMTL</sequence>
<dbReference type="GO" id="GO:0009451">
    <property type="term" value="P:RNA modification"/>
    <property type="evidence" value="ECO:0000318"/>
    <property type="project" value="GO_Central"/>
</dbReference>
<dbReference type="OrthoDB" id="185373at2759"/>
<dbReference type="InterPro" id="IPR046848">
    <property type="entry name" value="E_motif"/>
</dbReference>
<evidence type="ECO:0000313" key="1">
    <source>
        <dbReference type="EnsemblPlants" id="HORVU.MOREX.r3.6HG0566240.1.CDS1"/>
    </source>
</evidence>
<dbReference type="PANTHER" id="PTHR47926">
    <property type="entry name" value="PENTATRICOPEPTIDE REPEAT-CONTAINING PROTEIN"/>
    <property type="match status" value="1"/>
</dbReference>
<dbReference type="FunFam" id="1.25.40.10:FF:000344">
    <property type="entry name" value="Pentatricopeptide repeat-containing protein"/>
    <property type="match status" value="1"/>
</dbReference>
<dbReference type="Pfam" id="PF01535">
    <property type="entry name" value="PPR"/>
    <property type="match status" value="2"/>
</dbReference>